<dbReference type="Pfam" id="PF00857">
    <property type="entry name" value="Isochorismatase"/>
    <property type="match status" value="1"/>
</dbReference>
<dbReference type="PANTHER" id="PTHR14119">
    <property type="entry name" value="HYDROLASE"/>
    <property type="match status" value="1"/>
</dbReference>
<reference evidence="3 4" key="1">
    <citation type="submission" date="2009-11" db="EMBL/GenBank/DDBJ databases">
        <title>Annotation of Allomyces macrogynus ATCC 38327.</title>
        <authorList>
            <consortium name="The Broad Institute Genome Sequencing Platform"/>
            <person name="Russ C."/>
            <person name="Cuomo C."/>
            <person name="Burger G."/>
            <person name="Gray M.W."/>
            <person name="Holland P.W.H."/>
            <person name="King N."/>
            <person name="Lang F.B.F."/>
            <person name="Roger A.J."/>
            <person name="Ruiz-Trillo I."/>
            <person name="Young S.K."/>
            <person name="Zeng Q."/>
            <person name="Gargeya S."/>
            <person name="Fitzgerald M."/>
            <person name="Haas B."/>
            <person name="Abouelleil A."/>
            <person name="Alvarado L."/>
            <person name="Arachchi H.M."/>
            <person name="Berlin A."/>
            <person name="Chapman S.B."/>
            <person name="Gearin G."/>
            <person name="Goldberg J."/>
            <person name="Griggs A."/>
            <person name="Gujja S."/>
            <person name="Hansen M."/>
            <person name="Heiman D."/>
            <person name="Howarth C."/>
            <person name="Larimer J."/>
            <person name="Lui A."/>
            <person name="MacDonald P.J.P."/>
            <person name="McCowen C."/>
            <person name="Montmayeur A."/>
            <person name="Murphy C."/>
            <person name="Neiman D."/>
            <person name="Pearson M."/>
            <person name="Priest M."/>
            <person name="Roberts A."/>
            <person name="Saif S."/>
            <person name="Shea T."/>
            <person name="Sisk P."/>
            <person name="Stolte C."/>
            <person name="Sykes S."/>
            <person name="Wortman J."/>
            <person name="Nusbaum C."/>
            <person name="Birren B."/>
        </authorList>
    </citation>
    <scope>NUCLEOTIDE SEQUENCE [LARGE SCALE GENOMIC DNA]</scope>
    <source>
        <strain evidence="3 4">ATCC 38327</strain>
    </source>
</reference>
<feature type="domain" description="Isochorismatase-like" evidence="2">
    <location>
        <begin position="38"/>
        <end position="185"/>
    </location>
</feature>
<gene>
    <name evidence="3" type="ORF">AMAG_06532</name>
</gene>
<dbReference type="OrthoDB" id="269496at2759"/>
<evidence type="ECO:0000313" key="4">
    <source>
        <dbReference type="Proteomes" id="UP000054350"/>
    </source>
</evidence>
<dbReference type="OMA" id="HVCVFQT"/>
<dbReference type="FunFam" id="3.40.50.850:FF:000001">
    <property type="entry name" value="Isochorismatase domain-containing protein 1"/>
    <property type="match status" value="1"/>
</dbReference>
<evidence type="ECO:0000313" key="3">
    <source>
        <dbReference type="EMBL" id="KNE61730.1"/>
    </source>
</evidence>
<dbReference type="AlphaFoldDB" id="A0A0L0SH84"/>
<protein>
    <recommendedName>
        <fullName evidence="2">Isochorismatase-like domain-containing protein</fullName>
    </recommendedName>
</protein>
<sequence length="227" mass="24979">MAFKRNLPLLVQQLRTLSTAAPAPRQAAMLSNLTLPRTAFFLCDVQERFRSLIYRFDDVVSTSNKMVQASKILEVPLIVTEQHPKGLGHTVAELDIAHAATVLPKTRFSMCIPEVNEILAQRDVKNVVLFGIESHVCVTQTALDLLEQGVTVYILADGVSSMNSSEVPIALKRLAAEGAVITSSDSILFALLKDAKHDKFKQTSNLVKTFTPITAENQLFSFLANKL</sequence>
<proteinExistence type="inferred from homology"/>
<dbReference type="STRING" id="578462.A0A0L0SH84"/>
<dbReference type="PANTHER" id="PTHR14119:SF3">
    <property type="entry name" value="ISOCHORISMATASE DOMAIN-CONTAINING PROTEIN 2"/>
    <property type="match status" value="1"/>
</dbReference>
<evidence type="ECO:0000256" key="1">
    <source>
        <dbReference type="ARBA" id="ARBA00006336"/>
    </source>
</evidence>
<evidence type="ECO:0000259" key="2">
    <source>
        <dbReference type="Pfam" id="PF00857"/>
    </source>
</evidence>
<name>A0A0L0SH84_ALLM3</name>
<dbReference type="InterPro" id="IPR000868">
    <property type="entry name" value="Isochorismatase-like_dom"/>
</dbReference>
<dbReference type="Proteomes" id="UP000054350">
    <property type="component" value="Unassembled WGS sequence"/>
</dbReference>
<dbReference type="VEuPathDB" id="FungiDB:AMAG_06532"/>
<dbReference type="Gene3D" id="3.40.50.850">
    <property type="entry name" value="Isochorismatase-like"/>
    <property type="match status" value="1"/>
</dbReference>
<organism evidence="3 4">
    <name type="scientific">Allomyces macrogynus (strain ATCC 38327)</name>
    <name type="common">Allomyces javanicus var. macrogynus</name>
    <dbReference type="NCBI Taxonomy" id="578462"/>
    <lineage>
        <taxon>Eukaryota</taxon>
        <taxon>Fungi</taxon>
        <taxon>Fungi incertae sedis</taxon>
        <taxon>Blastocladiomycota</taxon>
        <taxon>Blastocladiomycetes</taxon>
        <taxon>Blastocladiales</taxon>
        <taxon>Blastocladiaceae</taxon>
        <taxon>Allomyces</taxon>
    </lineage>
</organism>
<dbReference type="EMBL" id="GG745338">
    <property type="protein sequence ID" value="KNE61730.1"/>
    <property type="molecule type" value="Genomic_DNA"/>
</dbReference>
<reference evidence="3 4" key="2">
    <citation type="submission" date="2009-11" db="EMBL/GenBank/DDBJ databases">
        <title>The Genome Sequence of Allomyces macrogynus strain ATCC 38327.</title>
        <authorList>
            <consortium name="The Broad Institute Genome Sequencing Platform"/>
            <person name="Russ C."/>
            <person name="Cuomo C."/>
            <person name="Shea T."/>
            <person name="Young S.K."/>
            <person name="Zeng Q."/>
            <person name="Koehrsen M."/>
            <person name="Haas B."/>
            <person name="Borodovsky M."/>
            <person name="Guigo R."/>
            <person name="Alvarado L."/>
            <person name="Berlin A."/>
            <person name="Borenstein D."/>
            <person name="Chen Z."/>
            <person name="Engels R."/>
            <person name="Freedman E."/>
            <person name="Gellesch M."/>
            <person name="Goldberg J."/>
            <person name="Griggs A."/>
            <person name="Gujja S."/>
            <person name="Heiman D."/>
            <person name="Hepburn T."/>
            <person name="Howarth C."/>
            <person name="Jen D."/>
            <person name="Larson L."/>
            <person name="Lewis B."/>
            <person name="Mehta T."/>
            <person name="Park D."/>
            <person name="Pearson M."/>
            <person name="Roberts A."/>
            <person name="Saif S."/>
            <person name="Shenoy N."/>
            <person name="Sisk P."/>
            <person name="Stolte C."/>
            <person name="Sykes S."/>
            <person name="Walk T."/>
            <person name="White J."/>
            <person name="Yandava C."/>
            <person name="Burger G."/>
            <person name="Gray M.W."/>
            <person name="Holland P.W.H."/>
            <person name="King N."/>
            <person name="Lang F.B.F."/>
            <person name="Roger A.J."/>
            <person name="Ruiz-Trillo I."/>
            <person name="Lander E."/>
            <person name="Nusbaum C."/>
        </authorList>
    </citation>
    <scope>NUCLEOTIDE SEQUENCE [LARGE SCALE GENOMIC DNA]</scope>
    <source>
        <strain evidence="3 4">ATCC 38327</strain>
    </source>
</reference>
<dbReference type="eggNOG" id="KOG4044">
    <property type="taxonomic scope" value="Eukaryota"/>
</dbReference>
<dbReference type="InterPro" id="IPR036380">
    <property type="entry name" value="Isochorismatase-like_sf"/>
</dbReference>
<dbReference type="SUPFAM" id="SSF52499">
    <property type="entry name" value="Isochorismatase-like hydrolases"/>
    <property type="match status" value="1"/>
</dbReference>
<keyword evidence="4" id="KW-1185">Reference proteome</keyword>
<accession>A0A0L0SH84</accession>
<dbReference type="InterPro" id="IPR050993">
    <property type="entry name" value="Isochorismatase_domain"/>
</dbReference>
<comment type="similarity">
    <text evidence="1">Belongs to the isochorismatase family.</text>
</comment>